<dbReference type="RefSeq" id="WP_256419855.1">
    <property type="nucleotide sequence ID" value="NZ_JANHDI010000001.1"/>
</dbReference>
<feature type="binding site" evidence="5">
    <location>
        <position position="209"/>
    </location>
    <ligand>
        <name>ATP</name>
        <dbReference type="ChEBI" id="CHEBI:30616"/>
    </ligand>
</feature>
<dbReference type="PANTHER" id="PTHR10763:SF26">
    <property type="entry name" value="CELL DIVISION CONTROL PROTEIN 6 HOMOLOG"/>
    <property type="match status" value="1"/>
</dbReference>
<evidence type="ECO:0000256" key="3">
    <source>
        <dbReference type="ARBA" id="ARBA00022741"/>
    </source>
</evidence>
<dbReference type="Proteomes" id="UP001597085">
    <property type="component" value="Unassembled WGS sequence"/>
</dbReference>
<dbReference type="InterPro" id="IPR041664">
    <property type="entry name" value="AAA_16"/>
</dbReference>
<dbReference type="PANTHER" id="PTHR10763">
    <property type="entry name" value="CELL DIVISION CONTROL PROTEIN 6-RELATED"/>
    <property type="match status" value="1"/>
</dbReference>
<dbReference type="InterPro" id="IPR027417">
    <property type="entry name" value="P-loop_NTPase"/>
</dbReference>
<keyword evidence="2 5" id="KW-0235">DNA replication</keyword>
<comment type="similarity">
    <text evidence="1 5">Belongs to the CDC6/cdc18 family.</text>
</comment>
<evidence type="ECO:0000259" key="6">
    <source>
        <dbReference type="SMART" id="SM01074"/>
    </source>
</evidence>
<dbReference type="InterPro" id="IPR055237">
    <property type="entry name" value="Cdc6_lid"/>
</dbReference>
<gene>
    <name evidence="7" type="ORF">ACFSBX_06630</name>
</gene>
<dbReference type="InterPro" id="IPR015163">
    <property type="entry name" value="Cdc6_C"/>
</dbReference>
<evidence type="ECO:0000256" key="1">
    <source>
        <dbReference type="ARBA" id="ARBA00006184"/>
    </source>
</evidence>
<dbReference type="InterPro" id="IPR036390">
    <property type="entry name" value="WH_DNA-bd_sf"/>
</dbReference>
<sequence length="374" mass="42384">MRDDPDEGMLSWDETVFRDEHVFEIDYVPETFEHRESQLESLKYALRPAVRGSRPLNTVVRGPPGTGKTTAVQKLFGDLGVQSGVQTVRVNCQVDSTRYAVFSRIFEAIFEYEPPSSGISFKKLFGQITDRLVEEEQVLAVALDDVNYLFYENEVSDTLYSLLRAHEAHSGARIGVVVVSSDLSLDVIDELDTRVQSVFRPEEVYFPVYDVDEIVDILRERVERGFHEDVVSSRELDRVAELTSESGDLRVGIDLLRRAGLHAEMRASRTVSVEDVEAAYEKSKYVHLSRSLRGLSDRERDLVRVVAEHDGDQAGEVYEAFHDETDLGYTRYSEIVNKLDNLGLLDADYAEIEGRGRSRSLSLSYDAEAVLERL</sequence>
<protein>
    <recommendedName>
        <fullName evidence="5">ORC1-type DNA replication protein</fullName>
    </recommendedName>
</protein>
<dbReference type="AlphaFoldDB" id="A0ABD6CMW3"/>
<dbReference type="SMART" id="SM01074">
    <property type="entry name" value="Cdc6_C"/>
    <property type="match status" value="1"/>
</dbReference>
<name>A0ABD6CMW3_9EURY</name>
<evidence type="ECO:0000256" key="4">
    <source>
        <dbReference type="ARBA" id="ARBA00022840"/>
    </source>
</evidence>
<dbReference type="SUPFAM" id="SSF52540">
    <property type="entry name" value="P-loop containing nucleoside triphosphate hydrolases"/>
    <property type="match status" value="1"/>
</dbReference>
<feature type="binding site" evidence="5">
    <location>
        <position position="221"/>
    </location>
    <ligand>
        <name>ATP</name>
        <dbReference type="ChEBI" id="CHEBI:30616"/>
    </ligand>
</feature>
<evidence type="ECO:0000313" key="8">
    <source>
        <dbReference type="Proteomes" id="UP001597085"/>
    </source>
</evidence>
<reference evidence="7 8" key="1">
    <citation type="journal article" date="2019" name="Int. J. Syst. Evol. Microbiol.">
        <title>The Global Catalogue of Microorganisms (GCM) 10K type strain sequencing project: providing services to taxonomists for standard genome sequencing and annotation.</title>
        <authorList>
            <consortium name="The Broad Institute Genomics Platform"/>
            <consortium name="The Broad Institute Genome Sequencing Center for Infectious Disease"/>
            <person name="Wu L."/>
            <person name="Ma J."/>
        </authorList>
    </citation>
    <scope>NUCLEOTIDE SEQUENCE [LARGE SCALE GENOMIC DNA]</scope>
    <source>
        <strain evidence="7 8">CGMCC 1.12121</strain>
    </source>
</reference>
<keyword evidence="3 5" id="KW-0547">Nucleotide-binding</keyword>
<comment type="caution">
    <text evidence="7">The sequence shown here is derived from an EMBL/GenBank/DDBJ whole genome shotgun (WGS) entry which is preliminary data.</text>
</comment>
<dbReference type="Gene3D" id="1.10.8.60">
    <property type="match status" value="1"/>
</dbReference>
<dbReference type="Gene3D" id="1.10.10.10">
    <property type="entry name" value="Winged helix-like DNA-binding domain superfamily/Winged helix DNA-binding domain"/>
    <property type="match status" value="1"/>
</dbReference>
<dbReference type="GO" id="GO:0006260">
    <property type="term" value="P:DNA replication"/>
    <property type="evidence" value="ECO:0007669"/>
    <property type="project" value="UniProtKB-UniRule"/>
</dbReference>
<dbReference type="Gene3D" id="3.40.50.300">
    <property type="entry name" value="P-loop containing nucleotide triphosphate hydrolases"/>
    <property type="match status" value="1"/>
</dbReference>
<dbReference type="Pfam" id="PF13191">
    <property type="entry name" value="AAA_16"/>
    <property type="match status" value="1"/>
</dbReference>
<feature type="binding site" evidence="5">
    <location>
        <begin position="66"/>
        <end position="70"/>
    </location>
    <ligand>
        <name>ATP</name>
        <dbReference type="ChEBI" id="CHEBI:30616"/>
    </ligand>
</feature>
<dbReference type="Pfam" id="PF22703">
    <property type="entry name" value="Cdc6_lid"/>
    <property type="match status" value="1"/>
</dbReference>
<evidence type="ECO:0000313" key="7">
    <source>
        <dbReference type="EMBL" id="MFD1598631.1"/>
    </source>
</evidence>
<organism evidence="7 8">
    <name type="scientific">Halobellus rarus</name>
    <dbReference type="NCBI Taxonomy" id="1126237"/>
    <lineage>
        <taxon>Archaea</taxon>
        <taxon>Methanobacteriati</taxon>
        <taxon>Methanobacteriota</taxon>
        <taxon>Stenosarchaea group</taxon>
        <taxon>Halobacteria</taxon>
        <taxon>Halobacteriales</taxon>
        <taxon>Haloferacaceae</taxon>
        <taxon>Halobellus</taxon>
    </lineage>
</organism>
<accession>A0ABD6CMW3</accession>
<dbReference type="EMBL" id="JBHUDK010000005">
    <property type="protein sequence ID" value="MFD1598631.1"/>
    <property type="molecule type" value="Genomic_DNA"/>
</dbReference>
<dbReference type="NCBIfam" id="NF001626">
    <property type="entry name" value="PRK00411.1-5"/>
    <property type="match status" value="1"/>
</dbReference>
<proteinExistence type="inferred from homology"/>
<dbReference type="InterPro" id="IPR036388">
    <property type="entry name" value="WH-like_DNA-bd_sf"/>
</dbReference>
<keyword evidence="8" id="KW-1185">Reference proteome</keyword>
<dbReference type="InterPro" id="IPR014277">
    <property type="entry name" value="Orc1/Cdc6_arc"/>
</dbReference>
<evidence type="ECO:0000256" key="2">
    <source>
        <dbReference type="ARBA" id="ARBA00022705"/>
    </source>
</evidence>
<dbReference type="HAMAP" id="MF_01407">
    <property type="entry name" value="ORC1_type_DNA_replic_protein"/>
    <property type="match status" value="1"/>
</dbReference>
<keyword evidence="4 5" id="KW-0067">ATP-binding</keyword>
<feature type="domain" description="Cdc6 C-terminal" evidence="6">
    <location>
        <begin position="302"/>
        <end position="374"/>
    </location>
</feature>
<dbReference type="SUPFAM" id="SSF46785">
    <property type="entry name" value="Winged helix' DNA-binding domain"/>
    <property type="match status" value="1"/>
</dbReference>
<dbReference type="NCBIfam" id="NF001624">
    <property type="entry name" value="PRK00411.1-2"/>
    <property type="match status" value="1"/>
</dbReference>
<dbReference type="GO" id="GO:0005524">
    <property type="term" value="F:ATP binding"/>
    <property type="evidence" value="ECO:0007669"/>
    <property type="project" value="UniProtKB-UniRule"/>
</dbReference>
<dbReference type="NCBIfam" id="TIGR02928">
    <property type="entry name" value="orc1/cdc6 family replication initiation protein"/>
    <property type="match status" value="1"/>
</dbReference>
<evidence type="ECO:0000256" key="5">
    <source>
        <dbReference type="HAMAP-Rule" id="MF_01407"/>
    </source>
</evidence>
<comment type="function">
    <text evidence="5">Involved in regulation of DNA replication.</text>
</comment>
<dbReference type="InterPro" id="IPR050311">
    <property type="entry name" value="ORC1/CDC6"/>
</dbReference>